<organism evidence="1 2">
    <name type="scientific">Astyanax mexicanus</name>
    <name type="common">Blind cave fish</name>
    <name type="synonym">Astyanax fasciatus mexicanus</name>
    <dbReference type="NCBI Taxonomy" id="7994"/>
    <lineage>
        <taxon>Eukaryota</taxon>
        <taxon>Metazoa</taxon>
        <taxon>Chordata</taxon>
        <taxon>Craniata</taxon>
        <taxon>Vertebrata</taxon>
        <taxon>Euteleostomi</taxon>
        <taxon>Actinopterygii</taxon>
        <taxon>Neopterygii</taxon>
        <taxon>Teleostei</taxon>
        <taxon>Ostariophysi</taxon>
        <taxon>Characiformes</taxon>
        <taxon>Characoidei</taxon>
        <taxon>Acestrorhamphidae</taxon>
        <taxon>Acestrorhamphinae</taxon>
        <taxon>Astyanax</taxon>
    </lineage>
</organism>
<name>A0A8T2LJY5_ASTMX</name>
<reference evidence="1 2" key="1">
    <citation type="submission" date="2021-07" db="EMBL/GenBank/DDBJ databases">
        <authorList>
            <person name="Imarazene B."/>
            <person name="Zahm M."/>
            <person name="Klopp C."/>
            <person name="Cabau C."/>
            <person name="Beille S."/>
            <person name="Jouanno E."/>
            <person name="Castinel A."/>
            <person name="Lluch J."/>
            <person name="Gil L."/>
            <person name="Kuchtly C."/>
            <person name="Lopez Roques C."/>
            <person name="Donnadieu C."/>
            <person name="Parrinello H."/>
            <person name="Journot L."/>
            <person name="Du K."/>
            <person name="Schartl M."/>
            <person name="Retaux S."/>
            <person name="Guiguen Y."/>
        </authorList>
    </citation>
    <scope>NUCLEOTIDE SEQUENCE [LARGE SCALE GENOMIC DNA]</scope>
    <source>
        <strain evidence="1">Pach_M1</strain>
        <tissue evidence="1">Testis</tissue>
    </source>
</reference>
<comment type="caution">
    <text evidence="1">The sequence shown here is derived from an EMBL/GenBank/DDBJ whole genome shotgun (WGS) entry which is preliminary data.</text>
</comment>
<proteinExistence type="predicted"/>
<dbReference type="EMBL" id="JAICCE010000013">
    <property type="protein sequence ID" value="KAG9269161.1"/>
    <property type="molecule type" value="Genomic_DNA"/>
</dbReference>
<dbReference type="Proteomes" id="UP000752171">
    <property type="component" value="Unassembled WGS sequence"/>
</dbReference>
<dbReference type="AlphaFoldDB" id="A0A8T2LJY5"/>
<accession>A0A8T2LJY5</accession>
<evidence type="ECO:0000313" key="2">
    <source>
        <dbReference type="Proteomes" id="UP000752171"/>
    </source>
</evidence>
<evidence type="ECO:0000313" key="1">
    <source>
        <dbReference type="EMBL" id="KAG9269161.1"/>
    </source>
</evidence>
<gene>
    <name evidence="1" type="ORF">AMEX_G16149</name>
</gene>
<protein>
    <submittedName>
        <fullName evidence="1">Uncharacterized protein</fullName>
    </submittedName>
</protein>
<sequence>MELRCCCFLFSSGVGGENVSLIFLLKALLIRGIPALSLISLGREILRTGRSDTEQRNFTSDAALLQTAEDRSNAGAELWIF</sequence>